<dbReference type="GO" id="GO:0042744">
    <property type="term" value="P:hydrogen peroxide catabolic process"/>
    <property type="evidence" value="ECO:0007669"/>
    <property type="project" value="TreeGrafter"/>
</dbReference>
<dbReference type="PIRSF" id="PIRSF000239">
    <property type="entry name" value="AHPC"/>
    <property type="match status" value="1"/>
</dbReference>
<sequence length="203" mass="22029">MTTTPEAAPSLRLGDTAPDFEARTTKGPLRLSSLRGKWVVFFSHPADFTPVCTSEFVSLARAQDRFEELGGVLLGLSVDSLYSHLAWLKAIRDLFGVEVGFPVIEDPSMAIGRAYGMIGEDARDSAGVRATYFIDPDGVIRAITHYPMNVGRSVDEMLRMLAALQAAHSGDRLAPEGWRAGEPLLLPSSDNTDGGDWFCRSAP</sequence>
<dbReference type="EC" id="1.11.1.26" evidence="2"/>
<evidence type="ECO:0000256" key="7">
    <source>
        <dbReference type="ARBA" id="ARBA00023284"/>
    </source>
</evidence>
<dbReference type="NCBIfam" id="NF009668">
    <property type="entry name" value="PRK13189.1"/>
    <property type="match status" value="1"/>
</dbReference>
<dbReference type="InterPro" id="IPR000866">
    <property type="entry name" value="AhpC/TSA"/>
</dbReference>
<keyword evidence="6" id="KW-0560">Oxidoreductase</keyword>
<gene>
    <name evidence="12" type="ORF">DFR49_1732</name>
</gene>
<keyword evidence="5" id="KW-0049">Antioxidant</keyword>
<evidence type="ECO:0000256" key="2">
    <source>
        <dbReference type="ARBA" id="ARBA00013021"/>
    </source>
</evidence>
<evidence type="ECO:0000313" key="12">
    <source>
        <dbReference type="EMBL" id="RIA47163.1"/>
    </source>
</evidence>
<keyword evidence="7" id="KW-0676">Redox-active center</keyword>
<evidence type="ECO:0000256" key="9">
    <source>
        <dbReference type="ARBA" id="ARBA00047572"/>
    </source>
</evidence>
<comment type="caution">
    <text evidence="12">The sequence shown here is derived from an EMBL/GenBank/DDBJ whole genome shotgun (WGS) entry which is preliminary data.</text>
</comment>
<dbReference type="AlphaFoldDB" id="A0A397PFD4"/>
<reference evidence="12 13" key="1">
    <citation type="submission" date="2018-08" db="EMBL/GenBank/DDBJ databases">
        <title>Genomic Encyclopedia of Type Strains, Phase IV (KMG-IV): sequencing the most valuable type-strain genomes for metagenomic binning, comparative biology and taxonomic classification.</title>
        <authorList>
            <person name="Goeker M."/>
        </authorList>
    </citation>
    <scope>NUCLEOTIDE SEQUENCE [LARGE SCALE GENOMIC DNA]</scope>
    <source>
        <strain evidence="12 13">DSM 25527</strain>
    </source>
</reference>
<dbReference type="PROSITE" id="PS51352">
    <property type="entry name" value="THIOREDOXIN_2"/>
    <property type="match status" value="1"/>
</dbReference>
<evidence type="ECO:0000256" key="3">
    <source>
        <dbReference type="ARBA" id="ARBA00017462"/>
    </source>
</evidence>
<dbReference type="EMBL" id="QXDC01000002">
    <property type="protein sequence ID" value="RIA47163.1"/>
    <property type="molecule type" value="Genomic_DNA"/>
</dbReference>
<dbReference type="GO" id="GO:0045454">
    <property type="term" value="P:cell redox homeostasis"/>
    <property type="evidence" value="ECO:0007669"/>
    <property type="project" value="TreeGrafter"/>
</dbReference>
<feature type="domain" description="Thioredoxin" evidence="11">
    <location>
        <begin position="11"/>
        <end position="166"/>
    </location>
</feature>
<dbReference type="Proteomes" id="UP000266568">
    <property type="component" value="Unassembled WGS sequence"/>
</dbReference>
<name>A0A397PFD4_9SPHN</name>
<evidence type="ECO:0000256" key="6">
    <source>
        <dbReference type="ARBA" id="ARBA00023002"/>
    </source>
</evidence>
<dbReference type="SUPFAM" id="SSF52833">
    <property type="entry name" value="Thioredoxin-like"/>
    <property type="match status" value="1"/>
</dbReference>
<feature type="active site" description="Cysteine sulfenic acid (-SOH) intermediate; for peroxidase activity" evidence="10">
    <location>
        <position position="52"/>
    </location>
</feature>
<dbReference type="GO" id="GO:0102039">
    <property type="term" value="F:NADH-dependent peroxiredoxin activity"/>
    <property type="evidence" value="ECO:0007669"/>
    <property type="project" value="UniProtKB-EC"/>
</dbReference>
<dbReference type="InterPro" id="IPR050217">
    <property type="entry name" value="Peroxiredoxin"/>
</dbReference>
<keyword evidence="13" id="KW-1185">Reference proteome</keyword>
<proteinExistence type="predicted"/>
<dbReference type="InterPro" id="IPR013766">
    <property type="entry name" value="Thioredoxin_domain"/>
</dbReference>
<keyword evidence="4" id="KW-0575">Peroxidase</keyword>
<comment type="catalytic activity">
    <reaction evidence="9">
        <text>a hydroperoxide + NADH + H(+) = an alcohol + NAD(+) + H2O</text>
        <dbReference type="Rhea" id="RHEA:62628"/>
        <dbReference type="ChEBI" id="CHEBI:15377"/>
        <dbReference type="ChEBI" id="CHEBI:15378"/>
        <dbReference type="ChEBI" id="CHEBI:30879"/>
        <dbReference type="ChEBI" id="CHEBI:35924"/>
        <dbReference type="ChEBI" id="CHEBI:57540"/>
        <dbReference type="ChEBI" id="CHEBI:57945"/>
        <dbReference type="EC" id="1.11.1.26"/>
    </reaction>
</comment>
<dbReference type="PANTHER" id="PTHR10681:SF121">
    <property type="entry name" value="ALKYL HYDROPEROXIDE REDUCTASE C"/>
    <property type="match status" value="1"/>
</dbReference>
<dbReference type="GO" id="GO:0008379">
    <property type="term" value="F:thioredoxin peroxidase activity"/>
    <property type="evidence" value="ECO:0007669"/>
    <property type="project" value="TreeGrafter"/>
</dbReference>
<evidence type="ECO:0000256" key="10">
    <source>
        <dbReference type="PIRSR" id="PIRSR000239-1"/>
    </source>
</evidence>
<evidence type="ECO:0000313" key="13">
    <source>
        <dbReference type="Proteomes" id="UP000266568"/>
    </source>
</evidence>
<dbReference type="PANTHER" id="PTHR10681">
    <property type="entry name" value="THIOREDOXIN PEROXIDASE"/>
    <property type="match status" value="1"/>
</dbReference>
<evidence type="ECO:0000256" key="5">
    <source>
        <dbReference type="ARBA" id="ARBA00022862"/>
    </source>
</evidence>
<protein>
    <recommendedName>
        <fullName evidence="3">Alkyl hydroperoxide reductase C</fullName>
        <ecNumber evidence="2">1.11.1.26</ecNumber>
    </recommendedName>
    <alternativeName>
        <fullName evidence="8">Peroxiredoxin</fullName>
    </alternativeName>
</protein>
<evidence type="ECO:0000256" key="1">
    <source>
        <dbReference type="ARBA" id="ARBA00011654"/>
    </source>
</evidence>
<dbReference type="RefSeq" id="WP_119035157.1">
    <property type="nucleotide sequence ID" value="NZ_QXDC01000002.1"/>
</dbReference>
<dbReference type="Gene3D" id="3.40.30.10">
    <property type="entry name" value="Glutaredoxin"/>
    <property type="match status" value="1"/>
</dbReference>
<evidence type="ECO:0000259" key="11">
    <source>
        <dbReference type="PROSITE" id="PS51352"/>
    </source>
</evidence>
<organism evidence="12 13">
    <name type="scientific">Hephaestia caeni</name>
    <dbReference type="NCBI Taxonomy" id="645617"/>
    <lineage>
        <taxon>Bacteria</taxon>
        <taxon>Pseudomonadati</taxon>
        <taxon>Pseudomonadota</taxon>
        <taxon>Alphaproteobacteria</taxon>
        <taxon>Sphingomonadales</taxon>
        <taxon>Sphingomonadaceae</taxon>
        <taxon>Hephaestia</taxon>
    </lineage>
</organism>
<dbReference type="GO" id="GO:0006979">
    <property type="term" value="P:response to oxidative stress"/>
    <property type="evidence" value="ECO:0007669"/>
    <property type="project" value="TreeGrafter"/>
</dbReference>
<evidence type="ECO:0000256" key="8">
    <source>
        <dbReference type="ARBA" id="ARBA00032077"/>
    </source>
</evidence>
<accession>A0A397PFD4</accession>
<dbReference type="InterPro" id="IPR036249">
    <property type="entry name" value="Thioredoxin-like_sf"/>
</dbReference>
<dbReference type="GO" id="GO:0005829">
    <property type="term" value="C:cytosol"/>
    <property type="evidence" value="ECO:0007669"/>
    <property type="project" value="TreeGrafter"/>
</dbReference>
<dbReference type="Pfam" id="PF00578">
    <property type="entry name" value="AhpC-TSA"/>
    <property type="match status" value="1"/>
</dbReference>
<dbReference type="InterPro" id="IPR024706">
    <property type="entry name" value="Peroxiredoxin_AhpC-typ"/>
</dbReference>
<dbReference type="GO" id="GO:0033554">
    <property type="term" value="P:cellular response to stress"/>
    <property type="evidence" value="ECO:0007669"/>
    <property type="project" value="TreeGrafter"/>
</dbReference>
<comment type="subunit">
    <text evidence="1">Homodimer; disulfide-linked, upon oxidation. 5 homodimers assemble to form a ring-like decamer.</text>
</comment>
<dbReference type="OrthoDB" id="9812811at2"/>
<evidence type="ECO:0000256" key="4">
    <source>
        <dbReference type="ARBA" id="ARBA00022559"/>
    </source>
</evidence>